<dbReference type="Gene3D" id="3.40.630.30">
    <property type="match status" value="1"/>
</dbReference>
<sequence length="173" mass="21367">MNEIKKSQIEENIQQQQKNFTPYFNKYEQANRISDSFPPTTNQNQHYYASGHKILDQIDKQKITQNDFIFKQFAQKEQINEIKMLHREWFPIQYPDNFFNQIFERQVNLILVEMKLEKFMNNKKYSENDENYNENDDYFNNKLLIDFEYDREYEQYVKKNKTIVVGMLIWNNR</sequence>
<comment type="caution">
    <text evidence="1">The sequence shown here is derived from an EMBL/GenBank/DDBJ whole genome shotgun (WGS) entry which is preliminary data.</text>
</comment>
<proteinExistence type="predicted"/>
<dbReference type="EMBL" id="LDAU01000215">
    <property type="protein sequence ID" value="KRW99275.1"/>
    <property type="molecule type" value="Genomic_DNA"/>
</dbReference>
<dbReference type="AlphaFoldDB" id="A0A0V0QAT6"/>
<reference evidence="1 2" key="1">
    <citation type="journal article" date="2015" name="Sci. Rep.">
        <title>Genome of the facultative scuticociliatosis pathogen Pseudocohnilembus persalinus provides insight into its virulence through horizontal gene transfer.</title>
        <authorList>
            <person name="Xiong J."/>
            <person name="Wang G."/>
            <person name="Cheng J."/>
            <person name="Tian M."/>
            <person name="Pan X."/>
            <person name="Warren A."/>
            <person name="Jiang C."/>
            <person name="Yuan D."/>
            <person name="Miao W."/>
        </authorList>
    </citation>
    <scope>NUCLEOTIDE SEQUENCE [LARGE SCALE GENOMIC DNA]</scope>
    <source>
        <strain evidence="1">36N120E</strain>
    </source>
</reference>
<evidence type="ECO:0000313" key="2">
    <source>
        <dbReference type="Proteomes" id="UP000054937"/>
    </source>
</evidence>
<dbReference type="OrthoDB" id="291609at2759"/>
<keyword evidence="2" id="KW-1185">Reference proteome</keyword>
<evidence type="ECO:0000313" key="1">
    <source>
        <dbReference type="EMBL" id="KRW99275.1"/>
    </source>
</evidence>
<gene>
    <name evidence="1" type="ORF">PPERSA_07047</name>
</gene>
<dbReference type="InParanoid" id="A0A0V0QAT6"/>
<organism evidence="1 2">
    <name type="scientific">Pseudocohnilembus persalinus</name>
    <name type="common">Ciliate</name>
    <dbReference type="NCBI Taxonomy" id="266149"/>
    <lineage>
        <taxon>Eukaryota</taxon>
        <taxon>Sar</taxon>
        <taxon>Alveolata</taxon>
        <taxon>Ciliophora</taxon>
        <taxon>Intramacronucleata</taxon>
        <taxon>Oligohymenophorea</taxon>
        <taxon>Scuticociliatia</taxon>
        <taxon>Philasterida</taxon>
        <taxon>Pseudocohnilembidae</taxon>
        <taxon>Pseudocohnilembus</taxon>
    </lineage>
</organism>
<name>A0A0V0QAT6_PSEPJ</name>
<dbReference type="Proteomes" id="UP000054937">
    <property type="component" value="Unassembled WGS sequence"/>
</dbReference>
<protein>
    <submittedName>
        <fullName evidence="1">Uncharacterized protein</fullName>
    </submittedName>
</protein>
<accession>A0A0V0QAT6</accession>